<proteinExistence type="predicted"/>
<name>A0A502L5S0_9GAMM</name>
<dbReference type="EMBL" id="SAWY01000019">
    <property type="protein sequence ID" value="TPH15667.1"/>
    <property type="molecule type" value="Genomic_DNA"/>
</dbReference>
<gene>
    <name evidence="2" type="ORF">EPA86_08825</name>
</gene>
<dbReference type="Gene3D" id="2.40.350.10">
    <property type="entry name" value="SO1590-like"/>
    <property type="match status" value="1"/>
</dbReference>
<dbReference type="SUPFAM" id="SSF159238">
    <property type="entry name" value="SO1590-like"/>
    <property type="match status" value="1"/>
</dbReference>
<accession>A0A502L5S0</accession>
<evidence type="ECO:0000313" key="2">
    <source>
        <dbReference type="EMBL" id="TPH15667.1"/>
    </source>
</evidence>
<protein>
    <submittedName>
        <fullName evidence="2">DUF3224 domain-containing protein</fullName>
    </submittedName>
</protein>
<dbReference type="OrthoDB" id="69764at2"/>
<feature type="region of interest" description="Disordered" evidence="1">
    <location>
        <begin position="1"/>
        <end position="20"/>
    </location>
</feature>
<dbReference type="InterPro" id="IPR021607">
    <property type="entry name" value="DUF3224"/>
</dbReference>
<organism evidence="2 3">
    <name type="scientific">Litorilituus lipolyticus</name>
    <dbReference type="NCBI Taxonomy" id="2491017"/>
    <lineage>
        <taxon>Bacteria</taxon>
        <taxon>Pseudomonadati</taxon>
        <taxon>Pseudomonadota</taxon>
        <taxon>Gammaproteobacteria</taxon>
        <taxon>Alteromonadales</taxon>
        <taxon>Colwelliaceae</taxon>
        <taxon>Litorilituus</taxon>
    </lineage>
</organism>
<comment type="caution">
    <text evidence="2">The sequence shown here is derived from an EMBL/GenBank/DDBJ whole genome shotgun (WGS) entry which is preliminary data.</text>
</comment>
<reference evidence="2 3" key="1">
    <citation type="submission" date="2019-01" db="EMBL/GenBank/DDBJ databases">
        <title>Litorilituus lipolytica sp. nov., isolated from intertidal sand of the Yellow Sea in China.</title>
        <authorList>
            <person name="Liu A."/>
        </authorList>
    </citation>
    <scope>NUCLEOTIDE SEQUENCE [LARGE SCALE GENOMIC DNA]</scope>
    <source>
        <strain evidence="2 3">RZ04</strain>
    </source>
</reference>
<dbReference type="Proteomes" id="UP000315303">
    <property type="component" value="Unassembled WGS sequence"/>
</dbReference>
<dbReference type="InterPro" id="IPR023159">
    <property type="entry name" value="SO1590-like_sf"/>
</dbReference>
<dbReference type="RefSeq" id="WP_140603066.1">
    <property type="nucleotide sequence ID" value="NZ_SAWY01000019.1"/>
</dbReference>
<dbReference type="AlphaFoldDB" id="A0A502L5S0"/>
<keyword evidence="3" id="KW-1185">Reference proteome</keyword>
<dbReference type="Pfam" id="PF11528">
    <property type="entry name" value="DUF3224"/>
    <property type="match status" value="1"/>
</dbReference>
<feature type="compositionally biased region" description="Polar residues" evidence="1">
    <location>
        <begin position="1"/>
        <end position="18"/>
    </location>
</feature>
<sequence length="123" mass="12886">MQLSGSFEITLEPQQDEQSPAGRMLINKQYSGGLEGVGIGQMLSKRTEAGASVYAAIEEFEGKVNGKQGSFSLFHTGQMSASSQELNIMIVEGSGSGALEGITGTLAITQSGGAHAYTFEYSL</sequence>
<evidence type="ECO:0000313" key="3">
    <source>
        <dbReference type="Proteomes" id="UP000315303"/>
    </source>
</evidence>
<evidence type="ECO:0000256" key="1">
    <source>
        <dbReference type="SAM" id="MobiDB-lite"/>
    </source>
</evidence>